<sequence length="181" mass="20069">MTVLLFPDNTVLINFAIINRMDLLERLVKGNGRWCATVESECRRSARVPGLDVLGSARRIFGAPWLPDAAELQDAMIMRDGLAGPGDSRHHHLGEAETLAIMTRRRVKGLFVTDDRAATRLAARSGITAITTWHLLKASVRSGMIKAETLWRYTITLRDYPRALPVGVAESRASFDAWLAS</sequence>
<accession>A0ABT0JXZ7</accession>
<gene>
    <name evidence="1" type="ORF">MXD59_11615</name>
</gene>
<reference evidence="1 2" key="1">
    <citation type="submission" date="2022-04" db="EMBL/GenBank/DDBJ databases">
        <title>Genome diversity in the genus Frankia.</title>
        <authorList>
            <person name="Carlos-Shanley C."/>
            <person name="Hahn D."/>
        </authorList>
    </citation>
    <scope>NUCLEOTIDE SEQUENCE [LARGE SCALE GENOMIC DNA]</scope>
    <source>
        <strain evidence="1 2">Ag45/Mut15</strain>
    </source>
</reference>
<proteinExistence type="predicted"/>
<keyword evidence="2" id="KW-1185">Reference proteome</keyword>
<evidence type="ECO:0008006" key="3">
    <source>
        <dbReference type="Google" id="ProtNLM"/>
    </source>
</evidence>
<evidence type="ECO:0000313" key="1">
    <source>
        <dbReference type="EMBL" id="MCK9876412.1"/>
    </source>
</evidence>
<dbReference type="Proteomes" id="UP001201873">
    <property type="component" value="Unassembled WGS sequence"/>
</dbReference>
<comment type="caution">
    <text evidence="1">The sequence shown here is derived from an EMBL/GenBank/DDBJ whole genome shotgun (WGS) entry which is preliminary data.</text>
</comment>
<organism evidence="1 2">
    <name type="scientific">Frankia umida</name>
    <dbReference type="NCBI Taxonomy" id="573489"/>
    <lineage>
        <taxon>Bacteria</taxon>
        <taxon>Bacillati</taxon>
        <taxon>Actinomycetota</taxon>
        <taxon>Actinomycetes</taxon>
        <taxon>Frankiales</taxon>
        <taxon>Frankiaceae</taxon>
        <taxon>Frankia</taxon>
    </lineage>
</organism>
<name>A0ABT0JXZ7_9ACTN</name>
<protein>
    <recommendedName>
        <fullName evidence="3">PIN domain-containing protein</fullName>
    </recommendedName>
</protein>
<dbReference type="RefSeq" id="WP_248810639.1">
    <property type="nucleotide sequence ID" value="NZ_JALKFT010000009.1"/>
</dbReference>
<dbReference type="EMBL" id="JALKFT010000009">
    <property type="protein sequence ID" value="MCK9876412.1"/>
    <property type="molecule type" value="Genomic_DNA"/>
</dbReference>
<evidence type="ECO:0000313" key="2">
    <source>
        <dbReference type="Proteomes" id="UP001201873"/>
    </source>
</evidence>